<name>A0A562RC06_9BURK</name>
<feature type="domain" description="Carboxylesterase type B" evidence="6">
    <location>
        <begin position="41"/>
        <end position="349"/>
    </location>
</feature>
<dbReference type="PANTHER" id="PTHR43918:SF4">
    <property type="entry name" value="CARBOXYLIC ESTER HYDROLASE"/>
    <property type="match status" value="1"/>
</dbReference>
<dbReference type="EMBL" id="VLLB01000003">
    <property type="protein sequence ID" value="TWI66568.1"/>
    <property type="molecule type" value="Genomic_DNA"/>
</dbReference>
<feature type="signal peptide" evidence="5">
    <location>
        <begin position="1"/>
        <end position="30"/>
    </location>
</feature>
<feature type="active site" description="Charge relay system" evidence="4">
    <location>
        <position position="345"/>
    </location>
</feature>
<gene>
    <name evidence="7" type="ORF">IP91_02387</name>
</gene>
<organism evidence="7 8">
    <name type="scientific">Pseudoduganella lurida</name>
    <dbReference type="NCBI Taxonomy" id="1036180"/>
    <lineage>
        <taxon>Bacteria</taxon>
        <taxon>Pseudomonadati</taxon>
        <taxon>Pseudomonadota</taxon>
        <taxon>Betaproteobacteria</taxon>
        <taxon>Burkholderiales</taxon>
        <taxon>Oxalobacteraceae</taxon>
        <taxon>Telluria group</taxon>
        <taxon>Pseudoduganella</taxon>
    </lineage>
</organism>
<dbReference type="OrthoDB" id="9775851at2"/>
<evidence type="ECO:0000256" key="1">
    <source>
        <dbReference type="ARBA" id="ARBA00005964"/>
    </source>
</evidence>
<evidence type="ECO:0000256" key="4">
    <source>
        <dbReference type="PIRSR" id="PIRSR600997-1"/>
    </source>
</evidence>
<reference evidence="7 8" key="1">
    <citation type="journal article" date="2015" name="Stand. Genomic Sci.">
        <title>Genomic Encyclopedia of Bacterial and Archaeal Type Strains, Phase III: the genomes of soil and plant-associated and newly described type strains.</title>
        <authorList>
            <person name="Whitman W.B."/>
            <person name="Woyke T."/>
            <person name="Klenk H.P."/>
            <person name="Zhou Y."/>
            <person name="Lilburn T.G."/>
            <person name="Beck B.J."/>
            <person name="De Vos P."/>
            <person name="Vandamme P."/>
            <person name="Eisen J.A."/>
            <person name="Garrity G."/>
            <person name="Hugenholtz P."/>
            <person name="Kyrpides N.C."/>
        </authorList>
    </citation>
    <scope>NUCLEOTIDE SEQUENCE [LARGE SCALE GENOMIC DNA]</scope>
    <source>
        <strain evidence="7 8">CGMCC 1.10822</strain>
    </source>
</reference>
<comment type="caution">
    <text evidence="7">The sequence shown here is derived from an EMBL/GenBank/DDBJ whole genome shotgun (WGS) entry which is preliminary data.</text>
</comment>
<evidence type="ECO:0000256" key="5">
    <source>
        <dbReference type="SAM" id="SignalP"/>
    </source>
</evidence>
<dbReference type="InterPro" id="IPR029058">
    <property type="entry name" value="AB_hydrolase_fold"/>
</dbReference>
<comment type="similarity">
    <text evidence="1">Belongs to the type-B carboxylesterase/lipase family.</text>
</comment>
<dbReference type="Gene3D" id="3.40.50.1820">
    <property type="entry name" value="alpha/beta hydrolase"/>
    <property type="match status" value="1"/>
</dbReference>
<dbReference type="Pfam" id="PF00135">
    <property type="entry name" value="COesterase"/>
    <property type="match status" value="2"/>
</dbReference>
<evidence type="ECO:0000313" key="8">
    <source>
        <dbReference type="Proteomes" id="UP000318431"/>
    </source>
</evidence>
<feature type="chain" id="PRO_5022006607" evidence="5">
    <location>
        <begin position="31"/>
        <end position="526"/>
    </location>
</feature>
<proteinExistence type="inferred from homology"/>
<keyword evidence="5" id="KW-0732">Signal</keyword>
<keyword evidence="2" id="KW-0378">Hydrolase</keyword>
<dbReference type="AlphaFoldDB" id="A0A562RC06"/>
<dbReference type="GO" id="GO:0004104">
    <property type="term" value="F:cholinesterase activity"/>
    <property type="evidence" value="ECO:0007669"/>
    <property type="project" value="InterPro"/>
</dbReference>
<dbReference type="InterPro" id="IPR000997">
    <property type="entry name" value="Cholinesterase"/>
</dbReference>
<keyword evidence="8" id="KW-1185">Reference proteome</keyword>
<sequence length="526" mass="54649">MQSTKSHPVSAACCALFSLLLGGALLPAMAASASPASHAPSARVTGGSIAGTSTNGVDAFLGIPYAAAPVGSLRWRAPQAVVPWSGVRTARAFGNDCMQDKASNPLTPGYVNGMSEDCLYLNAWHPHGATRPLPVMVWIHGGAFIMGSGSLPDYDGTALARKGVLLVTLNYRLGRFGTYAHPTLSAEQGDAGPVANYGLMDQIAALRWVRANAAALGGDPENVTVFGESAGATSINFLMTSPLARGLFDKAITESGGAGNAIQALRGGPASAEAAGLAWARGKGVADGDVAALRALPAATVLDAPVRTVAAPVLDGKLIVRDTATAFRLGEAAAIPYLTGANDYEQSLMRWLPGAGDAMLAKLGGAGEPILAEYLQPDVARGDAVGRMWGEMAMVEPARRRARQLAARGVPVWLYRYSYVPQALRATVPGAGHDNEIEMVFATPSHRSRAGWTAQDQAMAERVSDYWVAFARTGSPVVAAAPAWPRFDAEGDRLMEFSKAGAQVVGGFGKVRLDMLEAAADAGRAP</sequence>
<evidence type="ECO:0000256" key="3">
    <source>
        <dbReference type="ARBA" id="ARBA00023157"/>
    </source>
</evidence>
<dbReference type="InterPro" id="IPR002018">
    <property type="entry name" value="CarbesteraseB"/>
</dbReference>
<protein>
    <submittedName>
        <fullName evidence="7">Para-nitrobenzyl esterase</fullName>
    </submittedName>
</protein>
<feature type="active site" description="Acyl-ester intermediate" evidence="4">
    <location>
        <position position="229"/>
    </location>
</feature>
<feature type="active site" description="Charge relay system" evidence="4">
    <location>
        <position position="433"/>
    </location>
</feature>
<evidence type="ECO:0000256" key="2">
    <source>
        <dbReference type="ARBA" id="ARBA00022801"/>
    </source>
</evidence>
<dbReference type="PANTHER" id="PTHR43918">
    <property type="entry name" value="ACETYLCHOLINESTERASE"/>
    <property type="match status" value="1"/>
</dbReference>
<evidence type="ECO:0000313" key="7">
    <source>
        <dbReference type="EMBL" id="TWI66568.1"/>
    </source>
</evidence>
<accession>A0A562RC06</accession>
<dbReference type="SUPFAM" id="SSF53474">
    <property type="entry name" value="alpha/beta-Hydrolases"/>
    <property type="match status" value="1"/>
</dbReference>
<evidence type="ECO:0000259" key="6">
    <source>
        <dbReference type="Pfam" id="PF00135"/>
    </source>
</evidence>
<feature type="domain" description="Carboxylesterase type B" evidence="6">
    <location>
        <begin position="380"/>
        <end position="502"/>
    </location>
</feature>
<dbReference type="PRINTS" id="PR00878">
    <property type="entry name" value="CHOLNESTRASE"/>
</dbReference>
<dbReference type="RefSeq" id="WP_145649176.1">
    <property type="nucleotide sequence ID" value="NZ_VLLB01000003.1"/>
</dbReference>
<dbReference type="Proteomes" id="UP000318431">
    <property type="component" value="Unassembled WGS sequence"/>
</dbReference>
<dbReference type="InterPro" id="IPR050654">
    <property type="entry name" value="AChE-related_enzymes"/>
</dbReference>
<keyword evidence="3" id="KW-1015">Disulfide bond</keyword>